<feature type="transmembrane region" description="Helical" evidence="6">
    <location>
        <begin position="186"/>
        <end position="208"/>
    </location>
</feature>
<dbReference type="GO" id="GO:0004888">
    <property type="term" value="F:transmembrane signaling receptor activity"/>
    <property type="evidence" value="ECO:0007669"/>
    <property type="project" value="InterPro"/>
</dbReference>
<keyword evidence="6" id="KW-0812">Transmembrane</keyword>
<dbReference type="PROSITE" id="PS50885">
    <property type="entry name" value="HAMP"/>
    <property type="match status" value="1"/>
</dbReference>
<dbReference type="EMBL" id="VHJA01000037">
    <property type="protein sequence ID" value="TPV45590.1"/>
    <property type="molecule type" value="Genomic_DNA"/>
</dbReference>
<feature type="domain" description="HAMP" evidence="8">
    <location>
        <begin position="210"/>
        <end position="262"/>
    </location>
</feature>
<dbReference type="GO" id="GO:0005886">
    <property type="term" value="C:plasma membrane"/>
    <property type="evidence" value="ECO:0007669"/>
    <property type="project" value="TreeGrafter"/>
</dbReference>
<keyword evidence="6" id="KW-0472">Membrane</keyword>
<feature type="domain" description="Methyl-accepting transducer" evidence="7">
    <location>
        <begin position="267"/>
        <end position="496"/>
    </location>
</feature>
<dbReference type="PROSITE" id="PS50111">
    <property type="entry name" value="CHEMOTAXIS_TRANSDUC_2"/>
    <property type="match status" value="1"/>
</dbReference>
<comment type="caution">
    <text evidence="9">The sequence shown here is derived from an EMBL/GenBank/DDBJ whole genome shotgun (WGS) entry which is preliminary data.</text>
</comment>
<dbReference type="OrthoDB" id="8724574at2"/>
<organism evidence="9 10">
    <name type="scientific">Pantoea deleyi</name>
    <dbReference type="NCBI Taxonomy" id="470932"/>
    <lineage>
        <taxon>Bacteria</taxon>
        <taxon>Pseudomonadati</taxon>
        <taxon>Pseudomonadota</taxon>
        <taxon>Gammaproteobacteria</taxon>
        <taxon>Enterobacterales</taxon>
        <taxon>Erwiniaceae</taxon>
        <taxon>Pantoea</taxon>
    </lineage>
</organism>
<evidence type="ECO:0000256" key="5">
    <source>
        <dbReference type="PROSITE-ProRule" id="PRU00284"/>
    </source>
</evidence>
<dbReference type="InterPro" id="IPR051310">
    <property type="entry name" value="MCP_chemotaxis"/>
</dbReference>
<dbReference type="CDD" id="cd06225">
    <property type="entry name" value="HAMP"/>
    <property type="match status" value="1"/>
</dbReference>
<dbReference type="Gene3D" id="1.10.287.950">
    <property type="entry name" value="Methyl-accepting chemotaxis protein"/>
    <property type="match status" value="1"/>
</dbReference>
<dbReference type="RefSeq" id="WP_140916923.1">
    <property type="nucleotide sequence ID" value="NZ_CP071407.1"/>
</dbReference>
<keyword evidence="10" id="KW-1185">Reference proteome</keyword>
<dbReference type="InterPro" id="IPR003660">
    <property type="entry name" value="HAMP_dom"/>
</dbReference>
<comment type="similarity">
    <text evidence="4">Belongs to the methyl-accepting chemotaxis (MCP) protein family.</text>
</comment>
<dbReference type="Proteomes" id="UP000317747">
    <property type="component" value="Unassembled WGS sequence"/>
</dbReference>
<dbReference type="Pfam" id="PF00672">
    <property type="entry name" value="HAMP"/>
    <property type="match status" value="1"/>
</dbReference>
<evidence type="ECO:0000256" key="6">
    <source>
        <dbReference type="SAM" id="Phobius"/>
    </source>
</evidence>
<dbReference type="InterPro" id="IPR004089">
    <property type="entry name" value="MCPsignal_dom"/>
</dbReference>
<dbReference type="AlphaFoldDB" id="A0A506QMJ8"/>
<reference evidence="9 10" key="1">
    <citation type="submission" date="2019-06" db="EMBL/GenBank/DDBJ databases">
        <title>Taxogenomics and systematics of the genus Pantoea.</title>
        <authorList>
            <person name="Tambong J.T."/>
        </authorList>
    </citation>
    <scope>NUCLEOTIDE SEQUENCE [LARGE SCALE GENOMIC DNA]</scope>
    <source>
        <strain evidence="9 10">LMG 24200</strain>
    </source>
</reference>
<keyword evidence="3 5" id="KW-0807">Transducer</keyword>
<dbReference type="InterPro" id="IPR047347">
    <property type="entry name" value="YvaQ-like_sensor"/>
</dbReference>
<dbReference type="CDD" id="cd19411">
    <property type="entry name" value="MCP2201-like_sensor"/>
    <property type="match status" value="1"/>
</dbReference>
<dbReference type="Pfam" id="PF12729">
    <property type="entry name" value="4HB_MCP_1"/>
    <property type="match status" value="1"/>
</dbReference>
<evidence type="ECO:0000313" key="9">
    <source>
        <dbReference type="EMBL" id="TPV45590.1"/>
    </source>
</evidence>
<dbReference type="PANTHER" id="PTHR43531">
    <property type="entry name" value="PROTEIN ICFG"/>
    <property type="match status" value="1"/>
</dbReference>
<name>A0A506QMJ8_9GAMM</name>
<keyword evidence="6" id="KW-1133">Transmembrane helix</keyword>
<feature type="transmembrane region" description="Helical" evidence="6">
    <location>
        <begin position="6"/>
        <end position="30"/>
    </location>
</feature>
<gene>
    <name evidence="9" type="ORF">FJW01_04835</name>
</gene>
<comment type="subcellular location">
    <subcellularLocation>
        <location evidence="1">Membrane</location>
    </subcellularLocation>
</comment>
<dbReference type="SMART" id="SM00304">
    <property type="entry name" value="HAMP"/>
    <property type="match status" value="1"/>
</dbReference>
<dbReference type="GO" id="GO:0007165">
    <property type="term" value="P:signal transduction"/>
    <property type="evidence" value="ECO:0007669"/>
    <property type="project" value="UniProtKB-KW"/>
</dbReference>
<evidence type="ECO:0000313" key="10">
    <source>
        <dbReference type="Proteomes" id="UP000317747"/>
    </source>
</evidence>
<dbReference type="SMART" id="SM00283">
    <property type="entry name" value="MA"/>
    <property type="match status" value="1"/>
</dbReference>
<evidence type="ECO:0000256" key="2">
    <source>
        <dbReference type="ARBA" id="ARBA00022500"/>
    </source>
</evidence>
<dbReference type="InterPro" id="IPR024478">
    <property type="entry name" value="HlyB_4HB_MCP"/>
</dbReference>
<proteinExistence type="inferred from homology"/>
<dbReference type="PRINTS" id="PR00260">
    <property type="entry name" value="CHEMTRNSDUCR"/>
</dbReference>
<evidence type="ECO:0000256" key="3">
    <source>
        <dbReference type="ARBA" id="ARBA00023224"/>
    </source>
</evidence>
<dbReference type="Gene3D" id="6.10.340.10">
    <property type="match status" value="1"/>
</dbReference>
<dbReference type="GO" id="GO:0006935">
    <property type="term" value="P:chemotaxis"/>
    <property type="evidence" value="ECO:0007669"/>
    <property type="project" value="UniProtKB-KW"/>
</dbReference>
<evidence type="ECO:0000259" key="7">
    <source>
        <dbReference type="PROSITE" id="PS50111"/>
    </source>
</evidence>
<dbReference type="FunFam" id="1.10.287.950:FF:000001">
    <property type="entry name" value="Methyl-accepting chemotaxis sensory transducer"/>
    <property type="match status" value="1"/>
</dbReference>
<dbReference type="CDD" id="cd11386">
    <property type="entry name" value="MCP_signal"/>
    <property type="match status" value="1"/>
</dbReference>
<dbReference type="InterPro" id="IPR004090">
    <property type="entry name" value="Chemotax_Me-accpt_rcpt"/>
</dbReference>
<dbReference type="SUPFAM" id="SSF58104">
    <property type="entry name" value="Methyl-accepting chemotaxis protein (MCP) signaling domain"/>
    <property type="match status" value="1"/>
</dbReference>
<dbReference type="Pfam" id="PF00015">
    <property type="entry name" value="MCPsignal"/>
    <property type="match status" value="1"/>
</dbReference>
<keyword evidence="2" id="KW-0145">Chemotaxis</keyword>
<accession>A0A506QMJ8</accession>
<evidence type="ECO:0000259" key="8">
    <source>
        <dbReference type="PROSITE" id="PS50885"/>
    </source>
</evidence>
<sequence>MNNIRIGIRLGAAFGFMALLVMFMVLIGIIKINSLGQANDEISGSLYVKASTSLSLRYYTSDMSRLARNAILLSDATKREKAISDYRDERHKVDGLITLIGDQLNTPQGKEIYARLNDHSALFLPFIDDVVTLAQQGKSEEATQLLFGPRYQTQGDYMASLKEMQTFQEGRMSAAAAKARDDRAGALTIITIAGVVALLLAAISAWIITRSITRPLQDAVEAAQRVSRGDLSGVVRSDRRDETGKLLAAIGEMQDSLINTVSLVRSNAENVAAASTQIAQGNADLSQRTEEQASALEQTAATMTQLGMTVKNNADNARQAGQLAVNVRDVASKGNEATVAITGTMKSISESSGRIGEITAVIDGIAFQTNILALNAAVEAARAGEHGRGFAVVASEVRSLAQRSASAAGEIRQLIAANATTVGEGNELVVHASETMSGILSAVGRLTDTVEEINSASAEQARGIEQVGIAVTEMDTSTQQNASLVEESASAASSLREQAALLLQAVSVFSLGNHAAPAAVQVPAAPLRAPVQTAVVKPREEPADDGWTSF</sequence>
<protein>
    <submittedName>
        <fullName evidence="9">HAMP domain-containing protein</fullName>
    </submittedName>
</protein>
<evidence type="ECO:0000256" key="4">
    <source>
        <dbReference type="ARBA" id="ARBA00029447"/>
    </source>
</evidence>
<evidence type="ECO:0000256" key="1">
    <source>
        <dbReference type="ARBA" id="ARBA00004370"/>
    </source>
</evidence>
<dbReference type="PANTHER" id="PTHR43531:SF5">
    <property type="entry name" value="METHYL-ACCEPTING CHEMOTAXIS PROTEIN III"/>
    <property type="match status" value="1"/>
</dbReference>